<dbReference type="RefSeq" id="WP_371939900.1">
    <property type="nucleotide sequence ID" value="NZ_JAXCEH010000003.1"/>
</dbReference>
<evidence type="ECO:0000256" key="1">
    <source>
        <dbReference type="SAM" id="MobiDB-lite"/>
    </source>
</evidence>
<gene>
    <name evidence="3" type="ORF">SM436_07355</name>
</gene>
<protein>
    <submittedName>
        <fullName evidence="3">Glycosyltransferase family 2 protein</fullName>
        <ecNumber evidence="3">2.4.-.-</ecNumber>
    </submittedName>
</protein>
<evidence type="ECO:0000259" key="2">
    <source>
        <dbReference type="Pfam" id="PF00535"/>
    </source>
</evidence>
<organism evidence="3 4">
    <name type="scientific">Actinomadura chokoriensis</name>
    <dbReference type="NCBI Taxonomy" id="454156"/>
    <lineage>
        <taxon>Bacteria</taxon>
        <taxon>Bacillati</taxon>
        <taxon>Actinomycetota</taxon>
        <taxon>Actinomycetes</taxon>
        <taxon>Streptosporangiales</taxon>
        <taxon>Thermomonosporaceae</taxon>
        <taxon>Actinomadura</taxon>
    </lineage>
</organism>
<keyword evidence="4" id="KW-1185">Reference proteome</keyword>
<evidence type="ECO:0000313" key="3">
    <source>
        <dbReference type="EMBL" id="MFA1553506.1"/>
    </source>
</evidence>
<name>A0ABV4QSE7_9ACTN</name>
<dbReference type="GO" id="GO:0016757">
    <property type="term" value="F:glycosyltransferase activity"/>
    <property type="evidence" value="ECO:0007669"/>
    <property type="project" value="UniProtKB-KW"/>
</dbReference>
<feature type="domain" description="Glycosyltransferase 2-like" evidence="2">
    <location>
        <begin position="41"/>
        <end position="199"/>
    </location>
</feature>
<dbReference type="SUPFAM" id="SSF53448">
    <property type="entry name" value="Nucleotide-diphospho-sugar transferases"/>
    <property type="match status" value="1"/>
</dbReference>
<evidence type="ECO:0000313" key="4">
    <source>
        <dbReference type="Proteomes" id="UP001569904"/>
    </source>
</evidence>
<dbReference type="InterPro" id="IPR029044">
    <property type="entry name" value="Nucleotide-diphossugar_trans"/>
</dbReference>
<feature type="compositionally biased region" description="Basic and acidic residues" evidence="1">
    <location>
        <begin position="377"/>
        <end position="388"/>
    </location>
</feature>
<sequence>MRALTAAQSVAALVVAARLARGRHRPPPLTSSRGVPAEPISVVIPARDEEDRIGACLAPLLADPAVREVIVVDDRSTDGTARRAARAGATVVSGASPPTGWVGKQWALHQGVQAAAGPVVVLLDADTRPKVGLCAKLAELLDTWDLVSAGPRFVTGGAVEQALHAALLSTLVYRFGPLGPAAKSPHRLLVNGQCMAFRKAPTVRADAFARVRRHLTDDVALGRLLARDGWSVAFVDAGALLEVDMHTSAAGVWREWGRSIALRDVTAPARLAGDLAVVWLTAALPVLRLAGGRPTRLDLALLGQRLLLTAALRGSYREPGLGLALSPLLDPVAALRLALSVARPQRTWRGRTYGRDAVSPAGLAARPGDPSPAGPRGLRERPGRSAVR</sequence>
<dbReference type="Proteomes" id="UP001569904">
    <property type="component" value="Unassembled WGS sequence"/>
</dbReference>
<comment type="caution">
    <text evidence="3">The sequence shown here is derived from an EMBL/GenBank/DDBJ whole genome shotgun (WGS) entry which is preliminary data.</text>
</comment>
<keyword evidence="3" id="KW-0808">Transferase</keyword>
<dbReference type="PANTHER" id="PTHR43646:SF3">
    <property type="entry name" value="SLR1566 PROTEIN"/>
    <property type="match status" value="1"/>
</dbReference>
<dbReference type="Pfam" id="PF00535">
    <property type="entry name" value="Glycos_transf_2"/>
    <property type="match status" value="1"/>
</dbReference>
<dbReference type="CDD" id="cd00761">
    <property type="entry name" value="Glyco_tranf_GTA_type"/>
    <property type="match status" value="1"/>
</dbReference>
<dbReference type="PANTHER" id="PTHR43646">
    <property type="entry name" value="GLYCOSYLTRANSFERASE"/>
    <property type="match status" value="1"/>
</dbReference>
<proteinExistence type="predicted"/>
<dbReference type="EMBL" id="JAXCEH010000003">
    <property type="protein sequence ID" value="MFA1553506.1"/>
    <property type="molecule type" value="Genomic_DNA"/>
</dbReference>
<accession>A0ABV4QSE7</accession>
<dbReference type="InterPro" id="IPR001173">
    <property type="entry name" value="Glyco_trans_2-like"/>
</dbReference>
<feature type="region of interest" description="Disordered" evidence="1">
    <location>
        <begin position="358"/>
        <end position="388"/>
    </location>
</feature>
<reference evidence="3 4" key="1">
    <citation type="submission" date="2023-11" db="EMBL/GenBank/DDBJ databases">
        <title>Actinomadura monticuli sp. nov., isolated from volcanic ash.</title>
        <authorList>
            <person name="Lee S.D."/>
            <person name="Yang H."/>
            <person name="Kim I.S."/>
        </authorList>
    </citation>
    <scope>NUCLEOTIDE SEQUENCE [LARGE SCALE GENOMIC DNA]</scope>
    <source>
        <strain evidence="3 4">DSM 45346</strain>
    </source>
</reference>
<dbReference type="EC" id="2.4.-.-" evidence="3"/>
<dbReference type="Gene3D" id="3.90.550.10">
    <property type="entry name" value="Spore Coat Polysaccharide Biosynthesis Protein SpsA, Chain A"/>
    <property type="match status" value="1"/>
</dbReference>
<keyword evidence="3" id="KW-0328">Glycosyltransferase</keyword>